<name>A0ABV7KUP1_9PROT</name>
<keyword evidence="11 13" id="KW-0472">Membrane</keyword>
<evidence type="ECO:0000256" key="9">
    <source>
        <dbReference type="ARBA" id="ARBA00022692"/>
    </source>
</evidence>
<comment type="pathway">
    <text evidence="2">Glycan metabolism; osmoregulated periplasmic glucan (OPG) biosynthesis.</text>
</comment>
<evidence type="ECO:0000313" key="15">
    <source>
        <dbReference type="EMBL" id="MFC3226088.1"/>
    </source>
</evidence>
<feature type="transmembrane region" description="Helical" evidence="13">
    <location>
        <begin position="581"/>
        <end position="599"/>
    </location>
</feature>
<proteinExistence type="inferred from homology"/>
<feature type="region of interest" description="Disordered" evidence="12">
    <location>
        <begin position="128"/>
        <end position="148"/>
    </location>
</feature>
<comment type="caution">
    <text evidence="15">The sequence shown here is derived from an EMBL/GenBank/DDBJ whole genome shotgun (WGS) entry which is preliminary data.</text>
</comment>
<reference evidence="16" key="1">
    <citation type="journal article" date="2019" name="Int. J. Syst. Evol. Microbiol.">
        <title>The Global Catalogue of Microorganisms (GCM) 10K type strain sequencing project: providing services to taxonomists for standard genome sequencing and annotation.</title>
        <authorList>
            <consortium name="The Broad Institute Genomics Platform"/>
            <consortium name="The Broad Institute Genome Sequencing Center for Infectious Disease"/>
            <person name="Wu L."/>
            <person name="Ma J."/>
        </authorList>
    </citation>
    <scope>NUCLEOTIDE SEQUENCE [LARGE SCALE GENOMIC DNA]</scope>
    <source>
        <strain evidence="16">KCTC 42964</strain>
    </source>
</reference>
<keyword evidence="8 15" id="KW-0808">Transferase</keyword>
<evidence type="ECO:0000256" key="2">
    <source>
        <dbReference type="ARBA" id="ARBA00005001"/>
    </source>
</evidence>
<accession>A0ABV7KUP1</accession>
<protein>
    <recommendedName>
        <fullName evidence="4">Glucans biosynthesis glucosyltransferase H</fullName>
    </recommendedName>
</protein>
<evidence type="ECO:0000256" key="5">
    <source>
        <dbReference type="ARBA" id="ARBA00022475"/>
    </source>
</evidence>
<dbReference type="InterPro" id="IPR050321">
    <property type="entry name" value="Glycosyltr_2/OpgH_subfam"/>
</dbReference>
<organism evidence="15 16">
    <name type="scientific">Marinibaculum pumilum</name>
    <dbReference type="NCBI Taxonomy" id="1766165"/>
    <lineage>
        <taxon>Bacteria</taxon>
        <taxon>Pseudomonadati</taxon>
        <taxon>Pseudomonadota</taxon>
        <taxon>Alphaproteobacteria</taxon>
        <taxon>Rhodospirillales</taxon>
        <taxon>Rhodospirillaceae</taxon>
        <taxon>Marinibaculum</taxon>
    </lineage>
</organism>
<evidence type="ECO:0000256" key="12">
    <source>
        <dbReference type="SAM" id="MobiDB-lite"/>
    </source>
</evidence>
<dbReference type="NCBIfam" id="NF003956">
    <property type="entry name" value="PRK05454.1-3"/>
    <property type="match status" value="1"/>
</dbReference>
<evidence type="ECO:0000256" key="8">
    <source>
        <dbReference type="ARBA" id="ARBA00022679"/>
    </source>
</evidence>
<comment type="subcellular location">
    <subcellularLocation>
        <location evidence="1">Cell inner membrane</location>
        <topology evidence="1">Multi-pass membrane protein</topology>
    </subcellularLocation>
</comment>
<dbReference type="GO" id="GO:0016757">
    <property type="term" value="F:glycosyltransferase activity"/>
    <property type="evidence" value="ECO:0007669"/>
    <property type="project" value="UniProtKB-KW"/>
</dbReference>
<dbReference type="EMBL" id="JBHRTR010000007">
    <property type="protein sequence ID" value="MFC3226088.1"/>
    <property type="molecule type" value="Genomic_DNA"/>
</dbReference>
<feature type="transmembrane region" description="Helical" evidence="13">
    <location>
        <begin position="486"/>
        <end position="507"/>
    </location>
</feature>
<dbReference type="RefSeq" id="WP_379897870.1">
    <property type="nucleotide sequence ID" value="NZ_JBHRTR010000007.1"/>
</dbReference>
<dbReference type="CDD" id="cd04191">
    <property type="entry name" value="Glucan_BSP_MdoH"/>
    <property type="match status" value="1"/>
</dbReference>
<gene>
    <name evidence="15" type="primary">mdoH</name>
    <name evidence="15" type="ORF">ACFOGJ_02545</name>
</gene>
<feature type="transmembrane region" description="Helical" evidence="13">
    <location>
        <begin position="519"/>
        <end position="542"/>
    </location>
</feature>
<evidence type="ECO:0000256" key="6">
    <source>
        <dbReference type="ARBA" id="ARBA00022519"/>
    </source>
</evidence>
<evidence type="ECO:0000256" key="7">
    <source>
        <dbReference type="ARBA" id="ARBA00022676"/>
    </source>
</evidence>
<evidence type="ECO:0000259" key="14">
    <source>
        <dbReference type="Pfam" id="PF13632"/>
    </source>
</evidence>
<evidence type="ECO:0000256" key="4">
    <source>
        <dbReference type="ARBA" id="ARBA00020585"/>
    </source>
</evidence>
<dbReference type="InterPro" id="IPR029044">
    <property type="entry name" value="Nucleotide-diphossugar_trans"/>
</dbReference>
<dbReference type="Gene3D" id="3.90.550.10">
    <property type="entry name" value="Spore Coat Polysaccharide Biosynthesis Protein SpsA, Chain A"/>
    <property type="match status" value="1"/>
</dbReference>
<feature type="transmembrane region" description="Helical" evidence="13">
    <location>
        <begin position="71"/>
        <end position="92"/>
    </location>
</feature>
<comment type="similarity">
    <text evidence="3">Belongs to the glycosyltransferase 2 family. OpgH subfamily.</text>
</comment>
<dbReference type="PANTHER" id="PTHR43867">
    <property type="entry name" value="CELLULOSE SYNTHASE CATALYTIC SUBUNIT A [UDP-FORMING]"/>
    <property type="match status" value="1"/>
</dbReference>
<keyword evidence="6" id="KW-0997">Cell inner membrane</keyword>
<evidence type="ECO:0000256" key="13">
    <source>
        <dbReference type="SAM" id="Phobius"/>
    </source>
</evidence>
<feature type="transmembrane region" description="Helical" evidence="13">
    <location>
        <begin position="434"/>
        <end position="455"/>
    </location>
</feature>
<keyword evidence="10 13" id="KW-1133">Transmembrane helix</keyword>
<dbReference type="NCBIfam" id="NF003958">
    <property type="entry name" value="PRK05454.2-1"/>
    <property type="match status" value="1"/>
</dbReference>
<dbReference type="PANTHER" id="PTHR43867:SF5">
    <property type="entry name" value="GLUCANS BIOSYNTHESIS GLUCOSYLTRANSFERASE H"/>
    <property type="match status" value="1"/>
</dbReference>
<keyword evidence="9 13" id="KW-0812">Transmembrane</keyword>
<dbReference type="SUPFAM" id="SSF53448">
    <property type="entry name" value="Nucleotide-diphospho-sugar transferases"/>
    <property type="match status" value="1"/>
</dbReference>
<evidence type="ECO:0000313" key="16">
    <source>
        <dbReference type="Proteomes" id="UP001595528"/>
    </source>
</evidence>
<feature type="transmembrane region" description="Helical" evidence="13">
    <location>
        <begin position="104"/>
        <end position="126"/>
    </location>
</feature>
<keyword evidence="5" id="KW-1003">Cell membrane</keyword>
<evidence type="ECO:0000256" key="11">
    <source>
        <dbReference type="ARBA" id="ARBA00023136"/>
    </source>
</evidence>
<keyword evidence="16" id="KW-1185">Reference proteome</keyword>
<evidence type="ECO:0000256" key="10">
    <source>
        <dbReference type="ARBA" id="ARBA00022989"/>
    </source>
</evidence>
<evidence type="ECO:0000256" key="1">
    <source>
        <dbReference type="ARBA" id="ARBA00004429"/>
    </source>
</evidence>
<dbReference type="NCBIfam" id="NF003962">
    <property type="entry name" value="PRK05454.2-5"/>
    <property type="match status" value="1"/>
</dbReference>
<dbReference type="Proteomes" id="UP001595528">
    <property type="component" value="Unassembled WGS sequence"/>
</dbReference>
<dbReference type="Pfam" id="PF13632">
    <property type="entry name" value="Glyco_trans_2_3"/>
    <property type="match status" value="1"/>
</dbReference>
<feature type="domain" description="Glycosyltransferase 2-like" evidence="14">
    <location>
        <begin position="259"/>
        <end position="451"/>
    </location>
</feature>
<keyword evidence="7 15" id="KW-0328">Glycosyltransferase</keyword>
<evidence type="ECO:0000256" key="3">
    <source>
        <dbReference type="ARBA" id="ARBA00009337"/>
    </source>
</evidence>
<sequence length="751" mass="80448">MDRIAPGEAGDAPLLPPQLLPVQLHLGPLGPVAVPPEASMAMPPQQLGRWSESQAEFPRAPVPGPTRMARLVAFGGGILLTMFGVAEMVRVVDVGDVTPLQWALVALFAVTFGWIALAATTAIAGLGHTPVRPEPNLPASRQGDPRHPGAERTALVMPVYNEDPATVFAGLAAMAEELAALPEMRQADRDTGTPYEIFVLSDTRDPDLWIAEEQAFMALRRRCPWIPVWYRRRTRNTARKAGNVEEFVKRWGGRYAHMLVLDADSLMTGDAIAALRAAMIADPRAGIVQTSPRLIGGTTLLGRLQQFATRIYGPVVSDGIAAWQGHDGNYWGHNAIIRTAAFAQAAGLPVLPGRKPFGGAIMSHDFVEAALIRRAGWSVTMLPAIAGSYEGAPPSLLDIAIRDRRWSQGNLQHAGVIAARGLHWPNRVHFANGILSYLMSPIWLTLLLTGLALAVQARFIRPDYFAGDHSLFPTWPQFDAEGMIRLFLFAMAVLLLPKLIGIARAMLHGPTRRGCGGAAALLGSAVLEILLSSLMAPIMMLVQTRFVIQILAGQDSGWGPQRRDDGAWPLRQLLATHRGHVLAGLALTAIALSIVPALAAWMAPALAGLILAVPISAASGSGRLGRLADRLRLLRIPEETAPPQVLNRARALRRDFAPAGAEGGAANGLMAVLSDPDLLALHLAALSPEPRTRGRPDPVTATAEVKLREAADLAELDGWLEPPERLAILGDPRLLLQAQALGSRLGRIAAG</sequence>
<dbReference type="InterPro" id="IPR001173">
    <property type="entry name" value="Glyco_trans_2-like"/>
</dbReference>